<dbReference type="Proteomes" id="UP000467428">
    <property type="component" value="Chromosome"/>
</dbReference>
<evidence type="ECO:0000313" key="1">
    <source>
        <dbReference type="EMBL" id="BBY50354.1"/>
    </source>
</evidence>
<name>A0A7I7S0C4_9MYCO</name>
<reference evidence="1 2" key="1">
    <citation type="journal article" date="2019" name="Emerg. Microbes Infect.">
        <title>Comprehensive subspecies identification of 175 nontuberculous mycobacteria species based on 7547 genomic profiles.</title>
        <authorList>
            <person name="Matsumoto Y."/>
            <person name="Kinjo T."/>
            <person name="Motooka D."/>
            <person name="Nabeya D."/>
            <person name="Jung N."/>
            <person name="Uechi K."/>
            <person name="Horii T."/>
            <person name="Iida T."/>
            <person name="Fujita J."/>
            <person name="Nakamura S."/>
        </authorList>
    </citation>
    <scope>NUCLEOTIDE SEQUENCE [LARGE SCALE GENOMIC DNA]</scope>
    <source>
        <strain evidence="1 2">JCM 18538</strain>
    </source>
</reference>
<dbReference type="KEGG" id="marz:MARA_38220"/>
<dbReference type="EMBL" id="AP022593">
    <property type="protein sequence ID" value="BBY50354.1"/>
    <property type="molecule type" value="Genomic_DNA"/>
</dbReference>
<evidence type="ECO:0000313" key="2">
    <source>
        <dbReference type="Proteomes" id="UP000467428"/>
    </source>
</evidence>
<proteinExistence type="predicted"/>
<protein>
    <submittedName>
        <fullName evidence="1">Uncharacterized protein</fullName>
    </submittedName>
</protein>
<keyword evidence="2" id="KW-1185">Reference proteome</keyword>
<accession>A0A7I7S0C4</accession>
<geneLocation type="plasmid" evidence="2">
    <name>pjcm18538 dna</name>
</geneLocation>
<organism evidence="1 2">
    <name type="scientific">Mycolicibacterium arabiense</name>
    <dbReference type="NCBI Taxonomy" id="1286181"/>
    <lineage>
        <taxon>Bacteria</taxon>
        <taxon>Bacillati</taxon>
        <taxon>Actinomycetota</taxon>
        <taxon>Actinomycetes</taxon>
        <taxon>Mycobacteriales</taxon>
        <taxon>Mycobacteriaceae</taxon>
        <taxon>Mycolicibacterium</taxon>
    </lineage>
</organism>
<gene>
    <name evidence="1" type="ORF">MARA_38220</name>
</gene>
<sequence>MMAGMQILWQQAHVERLRAVRVGWDGAEVGAPCFGPDWESQPDDVHLLRIATTYGSCPTGSFPYRRPPADHEYSFFVEDLPDDTVFEFSDRHRRLLAAMSWELSAPYGDDDIPGCDPKRPYGDFTFYQLEMALHLGLIPAQKPPDHDPMTPQIVDAMTALHGQMQPALQVFLQNFDIPAGGLFTGEDWGGWEPV</sequence>
<dbReference type="AlphaFoldDB" id="A0A7I7S0C4"/>